<name>A0A7S2S8M1_9STRA</name>
<dbReference type="FunFam" id="3.30.1490.120:FF:000001">
    <property type="entry name" value="DNA-directed RNA polymerase II subunit RPB7"/>
    <property type="match status" value="1"/>
</dbReference>
<evidence type="ECO:0000259" key="6">
    <source>
        <dbReference type="Pfam" id="PF00575"/>
    </source>
</evidence>
<evidence type="ECO:0000256" key="4">
    <source>
        <dbReference type="ARBA" id="ARBA00023163"/>
    </source>
</evidence>
<proteinExistence type="inferred from homology"/>
<dbReference type="InterPro" id="IPR012340">
    <property type="entry name" value="NA-bd_OB-fold"/>
</dbReference>
<dbReference type="EMBL" id="HBHJ01018488">
    <property type="protein sequence ID" value="CAD9692711.1"/>
    <property type="molecule type" value="Transcribed_RNA"/>
</dbReference>
<dbReference type="InterPro" id="IPR045113">
    <property type="entry name" value="Rpb7-like"/>
</dbReference>
<dbReference type="AlphaFoldDB" id="A0A7S2S8M1"/>
<dbReference type="Pfam" id="PF03876">
    <property type="entry name" value="SHS2_Rpb7-N"/>
    <property type="match status" value="1"/>
</dbReference>
<evidence type="ECO:0000256" key="2">
    <source>
        <dbReference type="ARBA" id="ARBA00009307"/>
    </source>
</evidence>
<evidence type="ECO:0000256" key="5">
    <source>
        <dbReference type="ARBA" id="ARBA00023242"/>
    </source>
</evidence>
<keyword evidence="4" id="KW-0804">Transcription</keyword>
<dbReference type="InterPro" id="IPR005576">
    <property type="entry name" value="Rpb7-like_N"/>
</dbReference>
<dbReference type="Pfam" id="PF00575">
    <property type="entry name" value="S1"/>
    <property type="match status" value="1"/>
</dbReference>
<dbReference type="PANTHER" id="PTHR12709:SF4">
    <property type="entry name" value="DNA-DIRECTED RNA POLYMERASE II SUBUNIT RPB7"/>
    <property type="match status" value="1"/>
</dbReference>
<dbReference type="InterPro" id="IPR003029">
    <property type="entry name" value="S1_domain"/>
</dbReference>
<accession>A0A7S2S8M1</accession>
<evidence type="ECO:0000256" key="3">
    <source>
        <dbReference type="ARBA" id="ARBA00022478"/>
    </source>
</evidence>
<evidence type="ECO:0008006" key="9">
    <source>
        <dbReference type="Google" id="ProtNLM"/>
    </source>
</evidence>
<evidence type="ECO:0000256" key="1">
    <source>
        <dbReference type="ARBA" id="ARBA00004123"/>
    </source>
</evidence>
<dbReference type="FunFam" id="2.40.50.140:FF:000043">
    <property type="entry name" value="DNA-directed RNA polymerase II subunit RPB7"/>
    <property type="match status" value="1"/>
</dbReference>
<dbReference type="GO" id="GO:0060213">
    <property type="term" value="P:positive regulation of nuclear-transcribed mRNA poly(A) tail shortening"/>
    <property type="evidence" value="ECO:0007669"/>
    <property type="project" value="TreeGrafter"/>
</dbReference>
<dbReference type="GO" id="GO:0000932">
    <property type="term" value="C:P-body"/>
    <property type="evidence" value="ECO:0007669"/>
    <property type="project" value="TreeGrafter"/>
</dbReference>
<dbReference type="PANTHER" id="PTHR12709">
    <property type="entry name" value="DNA-DIRECTED RNA POLYMERASE II, III"/>
    <property type="match status" value="1"/>
</dbReference>
<dbReference type="GO" id="GO:0003727">
    <property type="term" value="F:single-stranded RNA binding"/>
    <property type="evidence" value="ECO:0007669"/>
    <property type="project" value="TreeGrafter"/>
</dbReference>
<comment type="similarity">
    <text evidence="2">Belongs to the eukaryotic RPB7/RPC8 RNA polymerase subunit family.</text>
</comment>
<dbReference type="GO" id="GO:0005665">
    <property type="term" value="C:RNA polymerase II, core complex"/>
    <property type="evidence" value="ECO:0007669"/>
    <property type="project" value="TreeGrafter"/>
</dbReference>
<dbReference type="GO" id="GO:0006367">
    <property type="term" value="P:transcription initiation at RNA polymerase II promoter"/>
    <property type="evidence" value="ECO:0007669"/>
    <property type="project" value="TreeGrafter"/>
</dbReference>
<dbReference type="InterPro" id="IPR036898">
    <property type="entry name" value="RNA_pol_Rpb7-like_N_sf"/>
</dbReference>
<gene>
    <name evidence="8" type="ORF">RMAR1173_LOCUS12216</name>
</gene>
<dbReference type="Gene3D" id="2.40.50.140">
    <property type="entry name" value="Nucleic acid-binding proteins"/>
    <property type="match status" value="1"/>
</dbReference>
<evidence type="ECO:0000259" key="7">
    <source>
        <dbReference type="Pfam" id="PF03876"/>
    </source>
</evidence>
<feature type="domain" description="S1 motif" evidence="6">
    <location>
        <begin position="82"/>
        <end position="160"/>
    </location>
</feature>
<evidence type="ECO:0000313" key="8">
    <source>
        <dbReference type="EMBL" id="CAD9692711.1"/>
    </source>
</evidence>
<dbReference type="SUPFAM" id="SSF50249">
    <property type="entry name" value="Nucleic acid-binding proteins"/>
    <property type="match status" value="1"/>
</dbReference>
<dbReference type="GO" id="GO:0031369">
    <property type="term" value="F:translation initiation factor binding"/>
    <property type="evidence" value="ECO:0007669"/>
    <property type="project" value="TreeGrafter"/>
</dbReference>
<comment type="subcellular location">
    <subcellularLocation>
        <location evidence="1">Nucleus</location>
    </subcellularLocation>
</comment>
<protein>
    <recommendedName>
        <fullName evidence="9">DNA-directed RNA polymerase II subunit RPB7</fullName>
    </recommendedName>
</protein>
<feature type="domain" description="RNA polymerase Rpb7-like N-terminal" evidence="7">
    <location>
        <begin position="9"/>
        <end position="66"/>
    </location>
</feature>
<dbReference type="GO" id="GO:0045948">
    <property type="term" value="P:positive regulation of translational initiation"/>
    <property type="evidence" value="ECO:0007669"/>
    <property type="project" value="TreeGrafter"/>
</dbReference>
<dbReference type="GO" id="GO:0003697">
    <property type="term" value="F:single-stranded DNA binding"/>
    <property type="evidence" value="ECO:0007669"/>
    <property type="project" value="TreeGrafter"/>
</dbReference>
<dbReference type="SUPFAM" id="SSF88798">
    <property type="entry name" value="N-terminal, heterodimerisation domain of RBP7 (RpoE)"/>
    <property type="match status" value="1"/>
</dbReference>
<dbReference type="Gene3D" id="3.30.1490.120">
    <property type="entry name" value="RNA polymerase Rpb7-like, N-terminal domain"/>
    <property type="match status" value="1"/>
</dbReference>
<keyword evidence="5" id="KW-0539">Nucleus</keyword>
<dbReference type="CDD" id="cd04329">
    <property type="entry name" value="RNAP_II_Rpb7_N"/>
    <property type="match status" value="1"/>
</dbReference>
<organism evidence="8">
    <name type="scientific">Rhizochromulina marina</name>
    <dbReference type="NCBI Taxonomy" id="1034831"/>
    <lineage>
        <taxon>Eukaryota</taxon>
        <taxon>Sar</taxon>
        <taxon>Stramenopiles</taxon>
        <taxon>Ochrophyta</taxon>
        <taxon>Dictyochophyceae</taxon>
        <taxon>Rhizochromulinales</taxon>
        <taxon>Rhizochromulina</taxon>
    </lineage>
</organism>
<reference evidence="8" key="1">
    <citation type="submission" date="2021-01" db="EMBL/GenBank/DDBJ databases">
        <authorList>
            <person name="Corre E."/>
            <person name="Pelletier E."/>
            <person name="Niang G."/>
            <person name="Scheremetjew M."/>
            <person name="Finn R."/>
            <person name="Kale V."/>
            <person name="Holt S."/>
            <person name="Cochrane G."/>
            <person name="Meng A."/>
            <person name="Brown T."/>
            <person name="Cohen L."/>
        </authorList>
    </citation>
    <scope>NUCLEOTIDE SEQUENCE</scope>
    <source>
        <strain evidence="8">CCMP1243</strain>
    </source>
</reference>
<keyword evidence="3" id="KW-0240">DNA-directed RNA polymerase</keyword>
<sequence>MFFMKRLEHEVLLEPEFFGPHLTREIRRKLRDEVEGTVVDKDGIVIAVMETNDVNEIGKGLVEYETGMASFMVNYSAIVFRPFIHEVIDAHVSVVNEHGFFASAGPPNFRAFVSRHHMPDDMHYDAGVDTWMTDDEEVEIKKGCVVRMRIMNLTVNNHGIDSVATIVDNYTGLVESADDV</sequence>